<keyword evidence="8" id="KW-0975">Bacterial flagellum</keyword>
<dbReference type="Gene3D" id="3.30.1330.50">
    <property type="entry name" value="2-C-methyl-D-erythritol 2,4-cyclodiphosphate synthase"/>
    <property type="match status" value="1"/>
</dbReference>
<evidence type="ECO:0000313" key="12">
    <source>
        <dbReference type="EMBL" id="MPM51878.1"/>
    </source>
</evidence>
<comment type="subcellular location">
    <subcellularLocation>
        <location evidence="1">Bacterial flagellum basal body</location>
    </subcellularLocation>
    <subcellularLocation>
        <location evidence="2">Cell membrane</location>
        <topology evidence="2">Multi-pass membrane protein</topology>
    </subcellularLocation>
</comment>
<name>A0A645AGQ2_9ZZZZ</name>
<dbReference type="GO" id="GO:0005886">
    <property type="term" value="C:plasma membrane"/>
    <property type="evidence" value="ECO:0007669"/>
    <property type="project" value="UniProtKB-SubCell"/>
</dbReference>
<gene>
    <name evidence="12" type="primary">fliF_9</name>
    <name evidence="12" type="ORF">SDC9_98629</name>
</gene>
<dbReference type="InterPro" id="IPR000067">
    <property type="entry name" value="FlgMring_FliF"/>
</dbReference>
<feature type="domain" description="Flagellar M-ring N-terminal" evidence="10">
    <location>
        <begin position="46"/>
        <end position="220"/>
    </location>
</feature>
<sequence>MNFSPAKAVRQLGEFWKKQGKKRQRMILALLAAVVVLSVAAAALLNHTTYAVLYSGLSSDEAGEILAKLDEMSVKTQVKDGGTVLVPKGDEARLKMQLAADGYPRSAQNYDLFTQNVDFMTTDYEKRQYLIFQLQNRLQTAIETLDGVKSAIVTISVPEDNAYVIEEDKSPATASVVLELSTAGLDKQQVSGIEYLVANSVPGLDSSNVAIIDANATLLNNPGGESAVMTDKLSIENTISQEVESKVIKLLQPVFGYSALRVAVSTTVDLNSKVSQQRTYSPTVGEGGIIASQDLMQETNDGNVGAFGIPGVASNAGTTVYPEAGAGGDGGNSSASASTNYLVNEYYEQVEKNGYEIKDISVSVLIGKPNLTDTQIAKYRQAVAFAAGVPEERISITAAEFLVADSNGELVPQETKPGLTTLIKENPIYFAAGALLLLLLIAGLVFFARKMLLKKRKPEEIEPEGLHPIGGQTPDANLPGEIVLNETRSQGLKRQIKEFSTANPDIVAQLLRTWLKEEQ</sequence>
<dbReference type="PANTHER" id="PTHR30046">
    <property type="entry name" value="FLAGELLAR M-RING PROTEIN"/>
    <property type="match status" value="1"/>
</dbReference>
<keyword evidence="5 9" id="KW-0812">Transmembrane</keyword>
<proteinExistence type="inferred from homology"/>
<comment type="similarity">
    <text evidence="3">Belongs to the FliF family.</text>
</comment>
<dbReference type="GO" id="GO:0008685">
    <property type="term" value="F:2-C-methyl-D-erythritol 2,4-cyclodiphosphate synthase activity"/>
    <property type="evidence" value="ECO:0007669"/>
    <property type="project" value="InterPro"/>
</dbReference>
<evidence type="ECO:0000256" key="1">
    <source>
        <dbReference type="ARBA" id="ARBA00004117"/>
    </source>
</evidence>
<keyword evidence="12" id="KW-0282">Flagellum</keyword>
<evidence type="ECO:0000256" key="3">
    <source>
        <dbReference type="ARBA" id="ARBA00007971"/>
    </source>
</evidence>
<evidence type="ECO:0000256" key="5">
    <source>
        <dbReference type="ARBA" id="ARBA00022692"/>
    </source>
</evidence>
<keyword evidence="12" id="KW-0969">Cilium</keyword>
<dbReference type="PANTHER" id="PTHR30046:SF0">
    <property type="entry name" value="FLAGELLAR M-RING PROTEIN"/>
    <property type="match status" value="1"/>
</dbReference>
<dbReference type="GO" id="GO:0009431">
    <property type="term" value="C:bacterial-type flagellum basal body, MS ring"/>
    <property type="evidence" value="ECO:0007669"/>
    <property type="project" value="InterPro"/>
</dbReference>
<keyword evidence="4" id="KW-1003">Cell membrane</keyword>
<dbReference type="EMBL" id="VSSQ01013611">
    <property type="protein sequence ID" value="MPM51878.1"/>
    <property type="molecule type" value="Genomic_DNA"/>
</dbReference>
<protein>
    <submittedName>
        <fullName evidence="12">Flagellar M-ring protein</fullName>
    </submittedName>
</protein>
<evidence type="ECO:0000256" key="7">
    <source>
        <dbReference type="ARBA" id="ARBA00023136"/>
    </source>
</evidence>
<dbReference type="PRINTS" id="PR01009">
    <property type="entry name" value="FLGMRINGFLIF"/>
</dbReference>
<dbReference type="Pfam" id="PF01514">
    <property type="entry name" value="YscJ_FliF"/>
    <property type="match status" value="1"/>
</dbReference>
<dbReference type="Gene3D" id="3.30.300.30">
    <property type="match status" value="1"/>
</dbReference>
<evidence type="ECO:0000256" key="6">
    <source>
        <dbReference type="ARBA" id="ARBA00022989"/>
    </source>
</evidence>
<dbReference type="GO" id="GO:0003774">
    <property type="term" value="F:cytoskeletal motor activity"/>
    <property type="evidence" value="ECO:0007669"/>
    <property type="project" value="InterPro"/>
</dbReference>
<feature type="transmembrane region" description="Helical" evidence="9">
    <location>
        <begin position="428"/>
        <end position="448"/>
    </location>
</feature>
<dbReference type="InterPro" id="IPR006182">
    <property type="entry name" value="FliF_N_dom"/>
</dbReference>
<keyword evidence="12" id="KW-0966">Cell projection</keyword>
<accession>A0A645AGQ2</accession>
<dbReference type="InterPro" id="IPR013556">
    <property type="entry name" value="Flag_M-ring_C"/>
</dbReference>
<evidence type="ECO:0000259" key="11">
    <source>
        <dbReference type="Pfam" id="PF08345"/>
    </source>
</evidence>
<dbReference type="InterPro" id="IPR043427">
    <property type="entry name" value="YscJ/FliF"/>
</dbReference>
<dbReference type="InterPro" id="IPR036571">
    <property type="entry name" value="MECDP_synthase_sf"/>
</dbReference>
<evidence type="ECO:0000256" key="9">
    <source>
        <dbReference type="SAM" id="Phobius"/>
    </source>
</evidence>
<feature type="domain" description="Flagellar M-ring C-terminal" evidence="11">
    <location>
        <begin position="251"/>
        <end position="393"/>
    </location>
</feature>
<dbReference type="NCBIfam" id="TIGR00206">
    <property type="entry name" value="fliF"/>
    <property type="match status" value="1"/>
</dbReference>
<organism evidence="12">
    <name type="scientific">bioreactor metagenome</name>
    <dbReference type="NCBI Taxonomy" id="1076179"/>
    <lineage>
        <taxon>unclassified sequences</taxon>
        <taxon>metagenomes</taxon>
        <taxon>ecological metagenomes</taxon>
    </lineage>
</organism>
<dbReference type="PIRSF" id="PIRSF004862">
    <property type="entry name" value="FliF"/>
    <property type="match status" value="1"/>
</dbReference>
<evidence type="ECO:0000256" key="4">
    <source>
        <dbReference type="ARBA" id="ARBA00022475"/>
    </source>
</evidence>
<dbReference type="GO" id="GO:0016114">
    <property type="term" value="P:terpenoid biosynthetic process"/>
    <property type="evidence" value="ECO:0007669"/>
    <property type="project" value="InterPro"/>
</dbReference>
<dbReference type="InterPro" id="IPR045851">
    <property type="entry name" value="AMP-bd_C_sf"/>
</dbReference>
<keyword evidence="6 9" id="KW-1133">Transmembrane helix</keyword>
<reference evidence="12" key="1">
    <citation type="submission" date="2019-08" db="EMBL/GenBank/DDBJ databases">
        <authorList>
            <person name="Kucharzyk K."/>
            <person name="Murdoch R.W."/>
            <person name="Higgins S."/>
            <person name="Loffler F."/>
        </authorList>
    </citation>
    <scope>NUCLEOTIDE SEQUENCE</scope>
</reference>
<evidence type="ECO:0000259" key="10">
    <source>
        <dbReference type="Pfam" id="PF01514"/>
    </source>
</evidence>
<evidence type="ECO:0000256" key="8">
    <source>
        <dbReference type="ARBA" id="ARBA00023143"/>
    </source>
</evidence>
<comment type="caution">
    <text evidence="12">The sequence shown here is derived from an EMBL/GenBank/DDBJ whole genome shotgun (WGS) entry which is preliminary data.</text>
</comment>
<keyword evidence="7 9" id="KW-0472">Membrane</keyword>
<dbReference type="AlphaFoldDB" id="A0A645AGQ2"/>
<evidence type="ECO:0000256" key="2">
    <source>
        <dbReference type="ARBA" id="ARBA00004651"/>
    </source>
</evidence>
<dbReference type="GO" id="GO:0071973">
    <property type="term" value="P:bacterial-type flagellum-dependent cell motility"/>
    <property type="evidence" value="ECO:0007669"/>
    <property type="project" value="InterPro"/>
</dbReference>
<dbReference type="Pfam" id="PF08345">
    <property type="entry name" value="YscJ_FliF_C"/>
    <property type="match status" value="1"/>
</dbReference>